<evidence type="ECO:0000313" key="4">
    <source>
        <dbReference type="Proteomes" id="UP000471435"/>
    </source>
</evidence>
<dbReference type="RefSeq" id="WP_160730019.1">
    <property type="nucleotide sequence ID" value="NZ_CANLWR010000001.1"/>
</dbReference>
<evidence type="ECO:0000313" key="3">
    <source>
        <dbReference type="EMBL" id="MXP46824.1"/>
    </source>
</evidence>
<evidence type="ECO:0000256" key="1">
    <source>
        <dbReference type="SAM" id="MobiDB-lite"/>
    </source>
</evidence>
<dbReference type="CDD" id="cd12108">
    <property type="entry name" value="Hr-like"/>
    <property type="match status" value="1"/>
</dbReference>
<sequence length="163" mass="18983">MSQAEAIFERLKADHDDHRKLLDKIEDTSGDSETRRDLFEKFTKEVKSHAAAEEQAVYSTMLRKPETTDETRHSVAEHHELNEALNDLAATDMSSAAWLQKFKQLKHDYLHHIDEEEEDHFPDFAEKLSDSDEQEMAKIFERRKKAEKAQAEVTPEKKSEAKE</sequence>
<proteinExistence type="predicted"/>
<accession>A0A6I4V327</accession>
<protein>
    <submittedName>
        <fullName evidence="3">Hemerythrin domain-containing protein</fullName>
    </submittedName>
</protein>
<gene>
    <name evidence="3" type="ORF">GRI43_05395</name>
</gene>
<feature type="compositionally biased region" description="Basic and acidic residues" evidence="1">
    <location>
        <begin position="147"/>
        <end position="163"/>
    </location>
</feature>
<reference evidence="3 4" key="1">
    <citation type="submission" date="2019-12" db="EMBL/GenBank/DDBJ databases">
        <title>Genomic-based taxomic classification of the family Erythrobacteraceae.</title>
        <authorList>
            <person name="Xu L."/>
        </authorList>
    </citation>
    <scope>NUCLEOTIDE SEQUENCE [LARGE SCALE GENOMIC DNA]</scope>
    <source>
        <strain evidence="3 4">SW-109</strain>
    </source>
</reference>
<evidence type="ECO:0000259" key="2">
    <source>
        <dbReference type="Pfam" id="PF01814"/>
    </source>
</evidence>
<feature type="domain" description="Hemerythrin-like" evidence="2">
    <location>
        <begin position="7"/>
        <end position="122"/>
    </location>
</feature>
<comment type="caution">
    <text evidence="3">The sequence shown here is derived from an EMBL/GenBank/DDBJ whole genome shotgun (WGS) entry which is preliminary data.</text>
</comment>
<dbReference type="Pfam" id="PF01814">
    <property type="entry name" value="Hemerythrin"/>
    <property type="match status" value="1"/>
</dbReference>
<organism evidence="3 4">
    <name type="scientific">Pontixanthobacter luteolus</name>
    <dbReference type="NCBI Taxonomy" id="295089"/>
    <lineage>
        <taxon>Bacteria</taxon>
        <taxon>Pseudomonadati</taxon>
        <taxon>Pseudomonadota</taxon>
        <taxon>Alphaproteobacteria</taxon>
        <taxon>Sphingomonadales</taxon>
        <taxon>Erythrobacteraceae</taxon>
        <taxon>Pontixanthobacter</taxon>
    </lineage>
</organism>
<name>A0A6I4V327_9SPHN</name>
<dbReference type="PANTHER" id="PTHR35585:SF1">
    <property type="entry name" value="HHE DOMAIN PROTEIN (AFU_ORTHOLOGUE AFUA_4G00730)"/>
    <property type="match status" value="1"/>
</dbReference>
<keyword evidence="4" id="KW-1185">Reference proteome</keyword>
<dbReference type="PANTHER" id="PTHR35585">
    <property type="entry name" value="HHE DOMAIN PROTEIN (AFU_ORTHOLOGUE AFUA_4G00730)"/>
    <property type="match status" value="1"/>
</dbReference>
<dbReference type="Proteomes" id="UP000471435">
    <property type="component" value="Unassembled WGS sequence"/>
</dbReference>
<dbReference type="AlphaFoldDB" id="A0A6I4V327"/>
<dbReference type="Gene3D" id="1.20.120.520">
    <property type="entry name" value="nmb1532 protein domain like"/>
    <property type="match status" value="1"/>
</dbReference>
<dbReference type="EMBL" id="WTYP01000001">
    <property type="protein sequence ID" value="MXP46824.1"/>
    <property type="molecule type" value="Genomic_DNA"/>
</dbReference>
<dbReference type="OrthoDB" id="5523420at2"/>
<feature type="region of interest" description="Disordered" evidence="1">
    <location>
        <begin position="143"/>
        <end position="163"/>
    </location>
</feature>
<dbReference type="InterPro" id="IPR012312">
    <property type="entry name" value="Hemerythrin-like"/>
</dbReference>